<feature type="non-terminal residue" evidence="1">
    <location>
        <position position="1"/>
    </location>
</feature>
<dbReference type="AlphaFoldDB" id="A0A454D3X5"/>
<sequence>RPEFFALYNARSASLNASFRESVPSK</sequence>
<organism evidence="1 2">
    <name type="scientific">Vibrio harveyi</name>
    <name type="common">Beneckea harveyi</name>
    <dbReference type="NCBI Taxonomy" id="669"/>
    <lineage>
        <taxon>Bacteria</taxon>
        <taxon>Pseudomonadati</taxon>
        <taxon>Pseudomonadota</taxon>
        <taxon>Gammaproteobacteria</taxon>
        <taxon>Vibrionales</taxon>
        <taxon>Vibrionaceae</taxon>
        <taxon>Vibrio</taxon>
    </lineage>
</organism>
<accession>A0A454D3X5</accession>
<dbReference type="EMBL" id="AJSR01000333">
    <property type="protein sequence ID" value="EKM33330.1"/>
    <property type="molecule type" value="Genomic_DNA"/>
</dbReference>
<comment type="caution">
    <text evidence="1">The sequence shown here is derived from an EMBL/GenBank/DDBJ whole genome shotgun (WGS) entry which is preliminary data.</text>
</comment>
<reference evidence="1 2" key="1">
    <citation type="submission" date="2012-10" db="EMBL/GenBank/DDBJ databases">
        <title>Genome sequence of Vibrio Cholerae HENC-02.</title>
        <authorList>
            <person name="Eppinger M."/>
            <person name="Hasan N.A."/>
            <person name="Sengamalay N."/>
            <person name="Hine E."/>
            <person name="Su Q."/>
            <person name="Daugherty S.C."/>
            <person name="Young S."/>
            <person name="Sadzewicz L."/>
            <person name="Tallon L."/>
            <person name="Cebula T.A."/>
            <person name="Ravel J."/>
            <person name="Colwell R.R."/>
        </authorList>
    </citation>
    <scope>NUCLEOTIDE SEQUENCE [LARGE SCALE GENOMIC DNA]</scope>
    <source>
        <strain evidence="1 2">HENC-02</strain>
    </source>
</reference>
<protein>
    <submittedName>
        <fullName evidence="1">Uncharacterized protein</fullName>
    </submittedName>
</protein>
<gene>
    <name evidence="1" type="ORF">VCHENC02_1199B</name>
</gene>
<dbReference type="Proteomes" id="UP000008367">
    <property type="component" value="Unassembled WGS sequence"/>
</dbReference>
<evidence type="ECO:0000313" key="2">
    <source>
        <dbReference type="Proteomes" id="UP000008367"/>
    </source>
</evidence>
<name>A0A454D3X5_VIBHA</name>
<proteinExistence type="predicted"/>
<evidence type="ECO:0000313" key="1">
    <source>
        <dbReference type="EMBL" id="EKM33330.1"/>
    </source>
</evidence>